<evidence type="ECO:0000256" key="1">
    <source>
        <dbReference type="ARBA" id="ARBA00022475"/>
    </source>
</evidence>
<dbReference type="GO" id="GO:0016020">
    <property type="term" value="C:membrane"/>
    <property type="evidence" value="ECO:0007669"/>
    <property type="project" value="GOC"/>
</dbReference>
<protein>
    <submittedName>
        <fullName evidence="7">Calcineurin-like phosphoesterase</fullName>
    </submittedName>
</protein>
<keyword evidence="4" id="KW-0472">Membrane</keyword>
<dbReference type="PANTHER" id="PTHR34990">
    <property type="entry name" value="UDP-2,3-DIACYLGLUCOSAMINE HYDROLASE-RELATED"/>
    <property type="match status" value="1"/>
</dbReference>
<dbReference type="GO" id="GO:0009245">
    <property type="term" value="P:lipid A biosynthetic process"/>
    <property type="evidence" value="ECO:0007669"/>
    <property type="project" value="TreeGrafter"/>
</dbReference>
<dbReference type="InterPro" id="IPR004843">
    <property type="entry name" value="Calcineurin-like_PHP"/>
</dbReference>
<dbReference type="InterPro" id="IPR029052">
    <property type="entry name" value="Metallo-depent_PP-like"/>
</dbReference>
<dbReference type="AlphaFoldDB" id="A0A521G1P5"/>
<sequence length="398" mass="44246">MAQSKIVIISDVHLSDGQSYSWFKDDSTLKGFLNQTAHDPQVKELVLLGDVFDVWLYPIQVAPWDAKKIIQKWSGIITALQSCAAKLPKVYYINGNHDMGVTQADLSLISPNIEVISATQYNAQHPNTLHLEHGHLVDMFNAPDISGDPIQGLPFGYFVTRLVATAGNHDEIWNALSDIVKSHFGKISSYNSFVQQMNGSSMWRGFFEGFIEALLEDFIRKAGKLLIEALVDLLVEYVKLADSSVNDNSNILLPNGAKVNIGEVKKHYHKLLLNWFKKYGLADLYNTATASTGLDWYAEKLLSQSTAKTVVMGHTHHGQCLSIANGQYVNSGCWCAKAQPTYVEVTLQAAPTVVLKSYPENAVIPCLMPMHSLEMAAPVMEREETMPQMEQKCSDQPQ</sequence>
<evidence type="ECO:0000313" key="8">
    <source>
        <dbReference type="Proteomes" id="UP000316238"/>
    </source>
</evidence>
<gene>
    <name evidence="7" type="ORF">CDV28_11715</name>
</gene>
<evidence type="ECO:0000256" key="5">
    <source>
        <dbReference type="ARBA" id="ARBA00023211"/>
    </source>
</evidence>
<reference evidence="7" key="1">
    <citation type="submission" date="2017-07" db="EMBL/GenBank/DDBJ databases">
        <title>The cable genome - Insights into the physiology and evolution of filamentous bacteria capable of sulfide oxidation via long distance electron transfer.</title>
        <authorList>
            <person name="Thorup C."/>
            <person name="Bjerg J.T."/>
            <person name="Schreiber L."/>
            <person name="Nielsen L.P."/>
            <person name="Kjeldsen K.U."/>
            <person name="Boesen T."/>
            <person name="Boggild A."/>
            <person name="Meysman F."/>
            <person name="Geelhoed J."/>
            <person name="Schramm A."/>
        </authorList>
    </citation>
    <scope>NUCLEOTIDE SEQUENCE [LARGE SCALE GENOMIC DNA]</scope>
    <source>
        <strain evidence="7">GS</strain>
    </source>
</reference>
<keyword evidence="3" id="KW-0479">Metal-binding</keyword>
<evidence type="ECO:0000256" key="2">
    <source>
        <dbReference type="ARBA" id="ARBA00022519"/>
    </source>
</evidence>
<keyword evidence="8" id="KW-1185">Reference proteome</keyword>
<dbReference type="InterPro" id="IPR043461">
    <property type="entry name" value="LpxH-like"/>
</dbReference>
<name>A0A521G1P5_9BACT</name>
<dbReference type="EMBL" id="NQJD01000017">
    <property type="protein sequence ID" value="TAA74781.1"/>
    <property type="molecule type" value="Genomic_DNA"/>
</dbReference>
<dbReference type="GO" id="GO:0046872">
    <property type="term" value="F:metal ion binding"/>
    <property type="evidence" value="ECO:0007669"/>
    <property type="project" value="UniProtKB-KW"/>
</dbReference>
<evidence type="ECO:0000259" key="6">
    <source>
        <dbReference type="Pfam" id="PF00149"/>
    </source>
</evidence>
<dbReference type="GO" id="GO:0008758">
    <property type="term" value="F:UDP-2,3-diacylglucosamine hydrolase activity"/>
    <property type="evidence" value="ECO:0007669"/>
    <property type="project" value="TreeGrafter"/>
</dbReference>
<dbReference type="Pfam" id="PF00149">
    <property type="entry name" value="Metallophos"/>
    <property type="match status" value="1"/>
</dbReference>
<feature type="domain" description="Calcineurin-like phosphoesterase" evidence="6">
    <location>
        <begin position="5"/>
        <end position="136"/>
    </location>
</feature>
<dbReference type="SUPFAM" id="SSF56300">
    <property type="entry name" value="Metallo-dependent phosphatases"/>
    <property type="match status" value="2"/>
</dbReference>
<keyword evidence="2" id="KW-0997">Cell inner membrane</keyword>
<evidence type="ECO:0000256" key="3">
    <source>
        <dbReference type="ARBA" id="ARBA00022723"/>
    </source>
</evidence>
<accession>A0A521G1P5</accession>
<comment type="caution">
    <text evidence="7">The sequence shown here is derived from an EMBL/GenBank/DDBJ whole genome shotgun (WGS) entry which is preliminary data.</text>
</comment>
<keyword evidence="1" id="KW-1003">Cell membrane</keyword>
<dbReference type="Gene3D" id="3.60.21.10">
    <property type="match status" value="2"/>
</dbReference>
<dbReference type="Proteomes" id="UP000316238">
    <property type="component" value="Unassembled WGS sequence"/>
</dbReference>
<proteinExistence type="predicted"/>
<keyword evidence="5" id="KW-0464">Manganese</keyword>
<evidence type="ECO:0000313" key="7">
    <source>
        <dbReference type="EMBL" id="TAA74781.1"/>
    </source>
</evidence>
<organism evidence="7 8">
    <name type="scientific">Candidatus Electronema aureum</name>
    <dbReference type="NCBI Taxonomy" id="2005002"/>
    <lineage>
        <taxon>Bacteria</taxon>
        <taxon>Pseudomonadati</taxon>
        <taxon>Thermodesulfobacteriota</taxon>
        <taxon>Desulfobulbia</taxon>
        <taxon>Desulfobulbales</taxon>
        <taxon>Desulfobulbaceae</taxon>
        <taxon>Candidatus Electronema</taxon>
    </lineage>
</organism>
<evidence type="ECO:0000256" key="4">
    <source>
        <dbReference type="ARBA" id="ARBA00023136"/>
    </source>
</evidence>
<dbReference type="PANTHER" id="PTHR34990:SF2">
    <property type="entry name" value="BLL8164 PROTEIN"/>
    <property type="match status" value="1"/>
</dbReference>